<keyword evidence="1" id="KW-0472">Membrane</keyword>
<keyword evidence="1" id="KW-0812">Transmembrane</keyword>
<dbReference type="EMBL" id="LK052888">
    <property type="protein sequence ID" value="CDR39742.1"/>
    <property type="molecule type" value="Genomic_DNA"/>
</dbReference>
<proteinExistence type="predicted"/>
<evidence type="ECO:0000313" key="2">
    <source>
        <dbReference type="EMBL" id="CDR39742.1"/>
    </source>
</evidence>
<dbReference type="PANTHER" id="PTHR38421">
    <property type="entry name" value="TRANSMEMBRANE PROTEIN USGS"/>
    <property type="match status" value="1"/>
</dbReference>
<evidence type="ECO:0000256" key="1">
    <source>
        <dbReference type="SAM" id="Phobius"/>
    </source>
</evidence>
<feature type="transmembrane region" description="Helical" evidence="1">
    <location>
        <begin position="209"/>
        <end position="228"/>
    </location>
</feature>
<accession>A0A061AQ33</accession>
<feature type="transmembrane region" description="Helical" evidence="1">
    <location>
        <begin position="14"/>
        <end position="34"/>
    </location>
</feature>
<dbReference type="AlphaFoldDB" id="A0A061AQ33"/>
<sequence length="391" mass="44068">MPSPVFVSNPSSNFSPIAILIGSQLAIVGTYRLLQNQLFFENAQNFRFVLFCLYISIGIQILLALPTWAITLLGLPTTYANTINYFHGTVLNLPTIIPLIFHCIYISQFDDIFLGGMRFASDVSGEDYWGPLHATPKAEYEIPWSNGVRKVLKLIVKDDRAVSIAQTNHLTRLFRSYAMLTARIIALNICCHSPWFAHTLVSLQVARSFNSIIGTNAASLMFAAGWIAPPYYMIVIYSFFHSTLLLIGSLLTMPYFQRLRLTNQQAGQWVDSRIGLAFGFGLVFQLLSQRLAYLSLLLLMLEQLALAFFVFKTTDPLPESLSDTWVLRQIYWSKEYDLDDMWDIIDAEVFRTFSGSYSFSDPVPGSTSTTSFNTPLTSSTNLQELTINTVD</sequence>
<feature type="transmembrane region" description="Helical" evidence="1">
    <location>
        <begin position="46"/>
        <end position="65"/>
    </location>
</feature>
<keyword evidence="1" id="KW-1133">Transmembrane helix</keyword>
<gene>
    <name evidence="2" type="ORF">CYFA0S_03e06700g</name>
</gene>
<name>A0A061AQ33_CYBFA</name>
<dbReference type="PANTHER" id="PTHR38421:SF1">
    <property type="entry name" value="TRANSMEMBRANE PROTEIN"/>
    <property type="match status" value="1"/>
</dbReference>
<dbReference type="PhylomeDB" id="A0A061AQ33"/>
<dbReference type="OrthoDB" id="10041630at2759"/>
<organism evidence="2">
    <name type="scientific">Cyberlindnera fabianii</name>
    <name type="common">Yeast</name>
    <name type="synonym">Hansenula fabianii</name>
    <dbReference type="NCBI Taxonomy" id="36022"/>
    <lineage>
        <taxon>Eukaryota</taxon>
        <taxon>Fungi</taxon>
        <taxon>Dikarya</taxon>
        <taxon>Ascomycota</taxon>
        <taxon>Saccharomycotina</taxon>
        <taxon>Saccharomycetes</taxon>
        <taxon>Phaffomycetales</taxon>
        <taxon>Phaffomycetaceae</taxon>
        <taxon>Cyberlindnera</taxon>
    </lineage>
</organism>
<feature type="transmembrane region" description="Helical" evidence="1">
    <location>
        <begin position="268"/>
        <end position="287"/>
    </location>
</feature>
<protein>
    <submittedName>
        <fullName evidence="2">CYFA0S03e06700g1_1</fullName>
    </submittedName>
</protein>
<feature type="transmembrane region" description="Helical" evidence="1">
    <location>
        <begin position="234"/>
        <end position="256"/>
    </location>
</feature>
<feature type="transmembrane region" description="Helical" evidence="1">
    <location>
        <begin position="85"/>
        <end position="107"/>
    </location>
</feature>
<reference evidence="2" key="1">
    <citation type="journal article" date="2014" name="Genome Announc.">
        <title>Genome sequence of the yeast Cyberlindnera fabianii (Hansenula fabianii).</title>
        <authorList>
            <person name="Freel K.C."/>
            <person name="Sarilar V."/>
            <person name="Neuveglise C."/>
            <person name="Devillers H."/>
            <person name="Friedrich A."/>
            <person name="Schacherer J."/>
        </authorList>
    </citation>
    <scope>NUCLEOTIDE SEQUENCE</scope>
    <source>
        <strain evidence="2">YJS4271</strain>
    </source>
</reference>